<accession>A0A6A0HCH0</accession>
<feature type="compositionally biased region" description="Polar residues" evidence="1">
    <location>
        <begin position="93"/>
        <end position="104"/>
    </location>
</feature>
<feature type="compositionally biased region" description="Basic and acidic residues" evidence="1">
    <location>
        <begin position="1"/>
        <end position="10"/>
    </location>
</feature>
<feature type="compositionally biased region" description="Basic and acidic residues" evidence="1">
    <location>
        <begin position="80"/>
        <end position="92"/>
    </location>
</feature>
<feature type="region of interest" description="Disordered" evidence="1">
    <location>
        <begin position="1"/>
        <end position="37"/>
    </location>
</feature>
<organism evidence="2">
    <name type="scientific">Hyalella azteca</name>
    <name type="common">Amphipod</name>
    <dbReference type="NCBI Taxonomy" id="294128"/>
    <lineage>
        <taxon>Eukaryota</taxon>
        <taxon>Metazoa</taxon>
        <taxon>Ecdysozoa</taxon>
        <taxon>Arthropoda</taxon>
        <taxon>Crustacea</taxon>
        <taxon>Multicrustacea</taxon>
        <taxon>Malacostraca</taxon>
        <taxon>Eumalacostraca</taxon>
        <taxon>Peracarida</taxon>
        <taxon>Amphipoda</taxon>
        <taxon>Senticaudata</taxon>
        <taxon>Talitrida</taxon>
        <taxon>Talitroidea</taxon>
        <taxon>Hyalellidae</taxon>
        <taxon>Hyalella</taxon>
    </lineage>
</organism>
<reference evidence="2" key="2">
    <citation type="journal article" date="2018" name="Environ. Sci. Technol.">
        <title>The Toxicogenome of Hyalella azteca: A Model for Sediment Ecotoxicology and Evolutionary Toxicology.</title>
        <authorList>
            <person name="Poynton H.C."/>
            <person name="Hasenbein S."/>
            <person name="Benoit J.B."/>
            <person name="Sepulveda M.S."/>
            <person name="Poelchau M.F."/>
            <person name="Hughes D.S.T."/>
            <person name="Murali S.C."/>
            <person name="Chen S."/>
            <person name="Glastad K.M."/>
            <person name="Goodisman M.A.D."/>
            <person name="Werren J.H."/>
            <person name="Vineis J.H."/>
            <person name="Bowen J.L."/>
            <person name="Friedrich M."/>
            <person name="Jones J."/>
            <person name="Robertson H.M."/>
            <person name="Feyereisen R."/>
            <person name="Mechler-Hickson A."/>
            <person name="Mathers N."/>
            <person name="Lee C.E."/>
            <person name="Colbourne J.K."/>
            <person name="Biales A."/>
            <person name="Johnston J.S."/>
            <person name="Wellborn G.A."/>
            <person name="Rosendale A.J."/>
            <person name="Cridge A.G."/>
            <person name="Munoz-Torres M.C."/>
            <person name="Bain P.A."/>
            <person name="Manny A.R."/>
            <person name="Major K.M."/>
            <person name="Lambert F.N."/>
            <person name="Vulpe C.D."/>
            <person name="Tuck P."/>
            <person name="Blalock B.J."/>
            <person name="Lin Y.Y."/>
            <person name="Smith M.E."/>
            <person name="Ochoa-Acuna H."/>
            <person name="Chen M.M."/>
            <person name="Childers C.P."/>
            <person name="Qu J."/>
            <person name="Dugan S."/>
            <person name="Lee S.L."/>
            <person name="Chao H."/>
            <person name="Dinh H."/>
            <person name="Han Y."/>
            <person name="Doddapaneni H."/>
            <person name="Worley K.C."/>
            <person name="Muzny D.M."/>
            <person name="Gibbs R.A."/>
            <person name="Richards S."/>
        </authorList>
    </citation>
    <scope>NUCLEOTIDE SEQUENCE</scope>
    <source>
        <strain evidence="2">HAZT.00-mixed</strain>
        <tissue evidence="2">Whole organism</tissue>
    </source>
</reference>
<sequence length="462" mass="51183">MNKKMHENNKQHANQQLHDNYQEQAKQPQLAELHEQKEYPYKRVLTAAGYAQSTFDPDRTSTYSQTTENKAKYRKVSYEDRPGTHFTEHPDENLQSMKSSVSPESNHKDYYSRKYVPGARANIPVQESRERAREQRRCLEVKRLALDHDTELIRNSFAEYGLEADYFLHSYMLGESCNSSNNASQSSVCDPFSRGGPFGMGDRSRGGMGDMQSFHTNGTLHITAYGAKDHPNSDAELPFPHRDGKIRQSLHFSLVADVASPCLVSSTVRFETCYSSSQFPHLTNVVKLETSKSDLPASGSALHQLPSIVKMDYQELGFAIAKEIVSTTTGEVGISSLETNDPSCRETIDLSSLETIELSCGEMSIVSSSEGVTSMCHDEPFAINHRAAKVPHLGATCSKYHQACAGYRCEPTNHVVSPAVDAAGHAAVGSLPRRIGKISCSELMDPSYEYKNAATFSCLKVA</sequence>
<protein>
    <submittedName>
        <fullName evidence="2">Uncharacterized protein</fullName>
    </submittedName>
</protein>
<name>A0A6A0HCH0_HYAAZ</name>
<comment type="caution">
    <text evidence="2">The sequence shown here is derived from an EMBL/GenBank/DDBJ whole genome shotgun (WGS) entry which is preliminary data.</text>
</comment>
<dbReference type="EMBL" id="JQDR03002700">
    <property type="protein sequence ID" value="KAA0202954.1"/>
    <property type="molecule type" value="Genomic_DNA"/>
</dbReference>
<evidence type="ECO:0000313" key="2">
    <source>
        <dbReference type="EMBL" id="KAA0202954.1"/>
    </source>
</evidence>
<feature type="region of interest" description="Disordered" evidence="1">
    <location>
        <begin position="80"/>
        <end position="109"/>
    </location>
</feature>
<evidence type="ECO:0000256" key="1">
    <source>
        <dbReference type="SAM" id="MobiDB-lite"/>
    </source>
</evidence>
<reference evidence="2" key="1">
    <citation type="submission" date="2014-08" db="EMBL/GenBank/DDBJ databases">
        <authorList>
            <person name="Murali S."/>
            <person name="Richards S."/>
            <person name="Bandaranaike D."/>
            <person name="Bellair M."/>
            <person name="Blankenburg K."/>
            <person name="Chao H."/>
            <person name="Dinh H."/>
            <person name="Doddapaneni H."/>
            <person name="Dugan-Rocha S."/>
            <person name="Elkadiri S."/>
            <person name="Gnanaolivu R."/>
            <person name="Hughes D."/>
            <person name="Lee S."/>
            <person name="Li M."/>
            <person name="Ming W."/>
            <person name="Munidasa M."/>
            <person name="Muniz J."/>
            <person name="Nguyen L."/>
            <person name="Osuji N."/>
            <person name="Pu L.-L."/>
            <person name="Puazo M."/>
            <person name="Skinner E."/>
            <person name="Qu C."/>
            <person name="Quiroz J."/>
            <person name="Raj R."/>
            <person name="Weissenberger G."/>
            <person name="Xin Y."/>
            <person name="Zou X."/>
            <person name="Han Y."/>
            <person name="Worley K."/>
            <person name="Muzny D."/>
            <person name="Gibbs R."/>
        </authorList>
    </citation>
    <scope>NUCLEOTIDE SEQUENCE</scope>
    <source>
        <strain evidence="2">HAZT.00-mixed</strain>
        <tissue evidence="2">Whole organism</tissue>
    </source>
</reference>
<dbReference type="AlphaFoldDB" id="A0A6A0HCH0"/>
<proteinExistence type="predicted"/>
<feature type="compositionally biased region" description="Polar residues" evidence="1">
    <location>
        <begin position="11"/>
        <end position="27"/>
    </location>
</feature>
<reference evidence="2" key="3">
    <citation type="submission" date="2019-06" db="EMBL/GenBank/DDBJ databases">
        <authorList>
            <person name="Poynton C."/>
            <person name="Hasenbein S."/>
            <person name="Benoit J.B."/>
            <person name="Sepulveda M.S."/>
            <person name="Poelchau M.F."/>
            <person name="Murali S.C."/>
            <person name="Chen S."/>
            <person name="Glastad K.M."/>
            <person name="Werren J.H."/>
            <person name="Vineis J.H."/>
            <person name="Bowen J.L."/>
            <person name="Friedrich M."/>
            <person name="Jones J."/>
            <person name="Robertson H.M."/>
            <person name="Feyereisen R."/>
            <person name="Mechler-Hickson A."/>
            <person name="Mathers N."/>
            <person name="Lee C.E."/>
            <person name="Colbourne J.K."/>
            <person name="Biales A."/>
            <person name="Johnston J.S."/>
            <person name="Wellborn G.A."/>
            <person name="Rosendale A.J."/>
            <person name="Cridge A.G."/>
            <person name="Munoz-Torres M.C."/>
            <person name="Bain P.A."/>
            <person name="Manny A.R."/>
            <person name="Major K.M."/>
            <person name="Lambert F.N."/>
            <person name="Vulpe C.D."/>
            <person name="Tuck P."/>
            <person name="Blalock B.J."/>
            <person name="Lin Y.-Y."/>
            <person name="Smith M.E."/>
            <person name="Ochoa-Acuna H."/>
            <person name="Chen M.-J.M."/>
            <person name="Childers C.P."/>
            <person name="Qu J."/>
            <person name="Dugan S."/>
            <person name="Lee S.L."/>
            <person name="Chao H."/>
            <person name="Dinh H."/>
            <person name="Han Y."/>
            <person name="Doddapaneni H."/>
            <person name="Worley K.C."/>
            <person name="Muzny D.M."/>
            <person name="Gibbs R.A."/>
            <person name="Richards S."/>
        </authorList>
    </citation>
    <scope>NUCLEOTIDE SEQUENCE</scope>
    <source>
        <strain evidence="2">HAZT.00-mixed</strain>
        <tissue evidence="2">Whole organism</tissue>
    </source>
</reference>
<gene>
    <name evidence="2" type="ORF">HAZT_HAZT000633</name>
</gene>
<dbReference type="Proteomes" id="UP000711488">
    <property type="component" value="Unassembled WGS sequence"/>
</dbReference>